<dbReference type="EMBL" id="JBHUHF010000001">
    <property type="protein sequence ID" value="MFD2027116.1"/>
    <property type="molecule type" value="Genomic_DNA"/>
</dbReference>
<sequence>MSIHIDLDTYHWTSVPEAYPAGEITGPEVWARLIAELAAETWEYDERTRSQLEEELLLHAERPRAGAEHRFIMMGLPNAEFLSVDVHELPHTDEIDDDVLLGLPDERMTSPAVIEPIQGRLGSGRRAVRYMAVAELGYDIVAGVNWAWRTAEQDVVVTFGTSNLVQLESVLPLIDAFAASISSGETDPEPDAASR</sequence>
<proteinExistence type="predicted"/>
<keyword evidence="2" id="KW-1185">Reference proteome</keyword>
<gene>
    <name evidence="1" type="ORF">ACFSL2_16510</name>
</gene>
<reference evidence="2" key="1">
    <citation type="journal article" date="2019" name="Int. J. Syst. Evol. Microbiol.">
        <title>The Global Catalogue of Microorganisms (GCM) 10K type strain sequencing project: providing services to taxonomists for standard genome sequencing and annotation.</title>
        <authorList>
            <consortium name="The Broad Institute Genomics Platform"/>
            <consortium name="The Broad Institute Genome Sequencing Center for Infectious Disease"/>
            <person name="Wu L."/>
            <person name="Ma J."/>
        </authorList>
    </citation>
    <scope>NUCLEOTIDE SEQUENCE [LARGE SCALE GENOMIC DNA]</scope>
    <source>
        <strain evidence="2">CCM 7043</strain>
    </source>
</reference>
<evidence type="ECO:0000313" key="1">
    <source>
        <dbReference type="EMBL" id="MFD2027116.1"/>
    </source>
</evidence>
<name>A0ABW4VB57_9MICO</name>
<accession>A0ABW4VB57</accession>
<evidence type="ECO:0000313" key="2">
    <source>
        <dbReference type="Proteomes" id="UP001597338"/>
    </source>
</evidence>
<protein>
    <submittedName>
        <fullName evidence="1">Uncharacterized protein</fullName>
    </submittedName>
</protein>
<comment type="caution">
    <text evidence="1">The sequence shown here is derived from an EMBL/GenBank/DDBJ whole genome shotgun (WGS) entry which is preliminary data.</text>
</comment>
<dbReference type="RefSeq" id="WP_377198879.1">
    <property type="nucleotide sequence ID" value="NZ_JBHUHF010000001.1"/>
</dbReference>
<organism evidence="1 2">
    <name type="scientific">Promicromonospora aerolata</name>
    <dbReference type="NCBI Taxonomy" id="195749"/>
    <lineage>
        <taxon>Bacteria</taxon>
        <taxon>Bacillati</taxon>
        <taxon>Actinomycetota</taxon>
        <taxon>Actinomycetes</taxon>
        <taxon>Micrococcales</taxon>
        <taxon>Promicromonosporaceae</taxon>
        <taxon>Promicromonospora</taxon>
    </lineage>
</organism>
<dbReference type="Proteomes" id="UP001597338">
    <property type="component" value="Unassembled WGS sequence"/>
</dbReference>